<dbReference type="Proteomes" id="UP000008783">
    <property type="component" value="Unassembled WGS sequence"/>
</dbReference>
<reference key="1">
    <citation type="submission" date="2007-01" db="EMBL/GenBank/DDBJ databases">
        <title>The Genome Sequence of Puccinia graminis f. sp. tritici Strain CRL 75-36-700-3.</title>
        <authorList>
            <consortium name="The Broad Institute Genome Sequencing Platform"/>
            <person name="Birren B."/>
            <person name="Lander E."/>
            <person name="Galagan J."/>
            <person name="Nusbaum C."/>
            <person name="Devon K."/>
            <person name="Cuomo C."/>
            <person name="Jaffe D."/>
            <person name="Butler J."/>
            <person name="Alvarez P."/>
            <person name="Gnerre S."/>
            <person name="Grabherr M."/>
            <person name="Mauceli E."/>
            <person name="Brockman W."/>
            <person name="Young S."/>
            <person name="LaButti K."/>
            <person name="Sykes S."/>
            <person name="DeCaprio D."/>
            <person name="Crawford M."/>
            <person name="Koehrsen M."/>
            <person name="Engels R."/>
            <person name="Montgomery P."/>
            <person name="Pearson M."/>
            <person name="Howarth C."/>
            <person name="Larson L."/>
            <person name="White J."/>
            <person name="Zeng Q."/>
            <person name="Kodira C."/>
            <person name="Yandava C."/>
            <person name="Alvarado L."/>
            <person name="O'Leary S."/>
            <person name="Szabo L."/>
            <person name="Dean R."/>
            <person name="Schein J."/>
        </authorList>
    </citation>
    <scope>NUCLEOTIDE SEQUENCE</scope>
    <source>
        <strain>CRL 75-36-700-3</strain>
    </source>
</reference>
<dbReference type="AlphaFoldDB" id="E3KWT7"/>
<feature type="region of interest" description="Disordered" evidence="1">
    <location>
        <begin position="590"/>
        <end position="628"/>
    </location>
</feature>
<accession>E3KWT7</accession>
<feature type="compositionally biased region" description="Acidic residues" evidence="1">
    <location>
        <begin position="593"/>
        <end position="628"/>
    </location>
</feature>
<dbReference type="InterPro" id="IPR015943">
    <property type="entry name" value="WD40/YVTN_repeat-like_dom_sf"/>
</dbReference>
<feature type="compositionally biased region" description="Polar residues" evidence="1">
    <location>
        <begin position="231"/>
        <end position="245"/>
    </location>
</feature>
<feature type="compositionally biased region" description="Polar residues" evidence="1">
    <location>
        <begin position="307"/>
        <end position="324"/>
    </location>
</feature>
<name>E3KWT7_PUCGT</name>
<feature type="domain" description="Vacuolar import/degradation Vid27 C-terminal" evidence="2">
    <location>
        <begin position="641"/>
        <end position="988"/>
    </location>
</feature>
<dbReference type="eggNOG" id="KOG2395">
    <property type="taxonomic scope" value="Eukaryota"/>
</dbReference>
<organism evidence="4 5">
    <name type="scientific">Puccinia graminis f. sp. tritici (strain CRL 75-36-700-3 / race SCCL)</name>
    <name type="common">Black stem rust fungus</name>
    <dbReference type="NCBI Taxonomy" id="418459"/>
    <lineage>
        <taxon>Eukaryota</taxon>
        <taxon>Fungi</taxon>
        <taxon>Dikarya</taxon>
        <taxon>Basidiomycota</taxon>
        <taxon>Pucciniomycotina</taxon>
        <taxon>Pucciniomycetes</taxon>
        <taxon>Pucciniales</taxon>
        <taxon>Pucciniaceae</taxon>
        <taxon>Puccinia</taxon>
    </lineage>
</organism>
<proteinExistence type="predicted"/>
<feature type="region of interest" description="Disordered" evidence="1">
    <location>
        <begin position="981"/>
        <end position="1018"/>
    </location>
</feature>
<dbReference type="Pfam" id="PF08553">
    <property type="entry name" value="VID27"/>
    <property type="match status" value="1"/>
</dbReference>
<keyword evidence="5" id="KW-1185">Reference proteome</keyword>
<feature type="region of interest" description="Disordered" evidence="1">
    <location>
        <begin position="200"/>
        <end position="410"/>
    </location>
</feature>
<protein>
    <recommendedName>
        <fullName evidence="6">Vacuolar import and degradation protein 27</fullName>
    </recommendedName>
</protein>
<dbReference type="InterPro" id="IPR013863">
    <property type="entry name" value="VID27_C"/>
</dbReference>
<dbReference type="OrthoDB" id="10251113at2759"/>
<feature type="compositionally biased region" description="Polar residues" evidence="1">
    <location>
        <begin position="338"/>
        <end position="355"/>
    </location>
</feature>
<evidence type="ECO:0008006" key="6">
    <source>
        <dbReference type="Google" id="ProtNLM"/>
    </source>
</evidence>
<evidence type="ECO:0000259" key="2">
    <source>
        <dbReference type="Pfam" id="PF08553"/>
    </source>
</evidence>
<feature type="compositionally biased region" description="Acidic residues" evidence="1">
    <location>
        <begin position="277"/>
        <end position="287"/>
    </location>
</feature>
<dbReference type="SUPFAM" id="SSF50978">
    <property type="entry name" value="WD40 repeat-like"/>
    <property type="match status" value="1"/>
</dbReference>
<feature type="compositionally biased region" description="Pro residues" evidence="1">
    <location>
        <begin position="210"/>
        <end position="220"/>
    </location>
</feature>
<dbReference type="FunCoup" id="E3KWT7">
    <property type="interactions" value="187"/>
</dbReference>
<feature type="compositionally biased region" description="Low complexity" evidence="1">
    <location>
        <begin position="992"/>
        <end position="1009"/>
    </location>
</feature>
<evidence type="ECO:0000313" key="4">
    <source>
        <dbReference type="EMBL" id="EFP88754.2"/>
    </source>
</evidence>
<evidence type="ECO:0000256" key="1">
    <source>
        <dbReference type="SAM" id="MobiDB-lite"/>
    </source>
</evidence>
<dbReference type="PANTHER" id="PTHR31913:SF0">
    <property type="entry name" value="VACUOLAR IMPORT AND DEGRADATION PROTEIN 27"/>
    <property type="match status" value="1"/>
</dbReference>
<reference evidence="5" key="2">
    <citation type="journal article" date="2011" name="Proc. Natl. Acad. Sci. U.S.A.">
        <title>Obligate biotrophy features unraveled by the genomic analysis of rust fungi.</title>
        <authorList>
            <person name="Duplessis S."/>
            <person name="Cuomo C.A."/>
            <person name="Lin Y.-C."/>
            <person name="Aerts A."/>
            <person name="Tisserant E."/>
            <person name="Veneault-Fourrey C."/>
            <person name="Joly D.L."/>
            <person name="Hacquard S."/>
            <person name="Amselem J."/>
            <person name="Cantarel B.L."/>
            <person name="Chiu R."/>
            <person name="Coutinho P.M."/>
            <person name="Feau N."/>
            <person name="Field M."/>
            <person name="Frey P."/>
            <person name="Gelhaye E."/>
            <person name="Goldberg J."/>
            <person name="Grabherr M.G."/>
            <person name="Kodira C.D."/>
            <person name="Kohler A."/>
            <person name="Kuees U."/>
            <person name="Lindquist E.A."/>
            <person name="Lucas S.M."/>
            <person name="Mago R."/>
            <person name="Mauceli E."/>
            <person name="Morin E."/>
            <person name="Murat C."/>
            <person name="Pangilinan J.L."/>
            <person name="Park R."/>
            <person name="Pearson M."/>
            <person name="Quesneville H."/>
            <person name="Rouhier N."/>
            <person name="Sakthikumar S."/>
            <person name="Salamov A.A."/>
            <person name="Schmutz J."/>
            <person name="Selles B."/>
            <person name="Shapiro H."/>
            <person name="Tanguay P."/>
            <person name="Tuskan G.A."/>
            <person name="Henrissat B."/>
            <person name="Van de Peer Y."/>
            <person name="Rouze P."/>
            <person name="Ellis J.G."/>
            <person name="Dodds P.N."/>
            <person name="Schein J.E."/>
            <person name="Zhong S."/>
            <person name="Hamelin R.C."/>
            <person name="Grigoriev I.V."/>
            <person name="Szabo L.J."/>
            <person name="Martin F."/>
        </authorList>
    </citation>
    <scope>NUCLEOTIDE SEQUENCE [LARGE SCALE GENOMIC DNA]</scope>
    <source>
        <strain evidence="5">CRL 75-36-700-3 / race SCCL</strain>
    </source>
</reference>
<dbReference type="InterPro" id="IPR040979">
    <property type="entry name" value="Vid27_N"/>
</dbReference>
<dbReference type="GO" id="GO:0005634">
    <property type="term" value="C:nucleus"/>
    <property type="evidence" value="ECO:0000318"/>
    <property type="project" value="GO_Central"/>
</dbReference>
<dbReference type="EMBL" id="DS178316">
    <property type="protein sequence ID" value="EFP88754.2"/>
    <property type="molecule type" value="Genomic_DNA"/>
</dbReference>
<feature type="compositionally biased region" description="Low complexity" evidence="1">
    <location>
        <begin position="356"/>
        <end position="380"/>
    </location>
</feature>
<dbReference type="KEGG" id="pgr:PGTG_14720"/>
<dbReference type="GO" id="GO:0005737">
    <property type="term" value="C:cytoplasm"/>
    <property type="evidence" value="ECO:0000318"/>
    <property type="project" value="GO_Central"/>
</dbReference>
<dbReference type="InterPro" id="IPR040458">
    <property type="entry name" value="Vid27"/>
</dbReference>
<dbReference type="PANTHER" id="PTHR31913">
    <property type="entry name" value="VACUOLAR IMPORT AND DEGRADATION PROTEIN 27"/>
    <property type="match status" value="1"/>
</dbReference>
<dbReference type="VEuPathDB" id="FungiDB:PGTG_14720"/>
<evidence type="ECO:0000259" key="3">
    <source>
        <dbReference type="Pfam" id="PF17748"/>
    </source>
</evidence>
<dbReference type="InParanoid" id="E3KWT7"/>
<dbReference type="HOGENOM" id="CLU_007002_0_0_1"/>
<feature type="domain" description="Vid27 N-terminal" evidence="3">
    <location>
        <begin position="23"/>
        <end position="163"/>
    </location>
</feature>
<dbReference type="Pfam" id="PF17748">
    <property type="entry name" value="VID27_N"/>
    <property type="match status" value="1"/>
</dbReference>
<dbReference type="Gene3D" id="2.130.10.10">
    <property type="entry name" value="YVTN repeat-like/Quinoprotein amine dehydrogenase"/>
    <property type="match status" value="1"/>
</dbReference>
<evidence type="ECO:0000313" key="5">
    <source>
        <dbReference type="Proteomes" id="UP000008783"/>
    </source>
</evidence>
<dbReference type="GeneID" id="10541705"/>
<dbReference type="InterPro" id="IPR036322">
    <property type="entry name" value="WD40_repeat_dom_sf"/>
</dbReference>
<sequence length="1018" mass="114084">MFNVVRRLFGATPAEGEPAPEKAIELISLPAGRLNLIRPKHVTKVEKECIYLEAGLIIRRTSIPFHYQLVVARLGEGDEELESEDALEDDYEKAFLLAKVLDFRVYETVDDSDEEERPAIAFSWLDLSSPDISERFEFVISSQHEGCSSSEIERVEDAIVQCIVGYRIPSYKWEGENEKDSSEAPEDDLLVIKESFDLPCPQSEISHPAQPLPLFRPPSTIPSEDSDIEQTADTTLDYSETSQRSRVFRPPSLHSEDSDLEDSSETEPNPGANAEEQGVEDDSDSSADEIVNQLRGTTLADKRKEQPTSSPISRTILGTPSRTYSPKADPSSHRKPHTSFSTDQVSPAKAQSPTPSAQRASHTSTAQASSPTSTSTSEESLVNEDYEINHRNPTSHNDESLRADEDPEVLQSQSAIDNEDHSLVEEQSFIAEQSFVGETVSAWKAICNLYIFKSATTSFERWETGARAELWVSAPQNPQSDICWLTVKPPGVDDDDLRCVISTPIGSEQNLSFSGGSILFHYRYDVPGDDAHYRTWALRFPDDETSRDQYTAAQEAFAKALYDRDHGLGSYEAQDRATKDWSRLTYGVSVEGAYDEEDEGQSDDSEEAEDDEEEEDYPSSDDDDDDDAQLQQFRSKKTISKNSCFATGANENLTCVSRDDMLGLFKNESTNDKKLKFMATIPELRTPDGRVIRPTKIMMYGQDSTVVVQDESIPEYLFPVDLAVGKIVDSWDMDENIVKDFFGQTKTSQMEQRSNLIGTSFNKIFRIDPRVDGPKAVAEMTKSYKTKMDFSCGVTTASGQMAIGAETGIVRLFDPKIGKIAKTALPGVRDAIRHLDVTNNGRYLVATCQKYLLLWDCQMSSGQLGFDKSFPKDEKPGGIRIELTKEHRAQIIDENIKYCFKDAKFNQGDGEVERKIITAIGPYIIEFDLKSILDKNKKTQYTLKRYQQNVVGDNFRWGNDKDIVVALESDVIMEKRSKLSKPNRKSIVGLEPINSNRNRPSSSRIRTSTLGAVPEWEE</sequence>
<gene>
    <name evidence="4" type="ORF">PGTG_14720</name>
</gene>
<dbReference type="RefSeq" id="XP_003333173.2">
    <property type="nucleotide sequence ID" value="XM_003333125.2"/>
</dbReference>